<dbReference type="Proteomes" id="UP000828941">
    <property type="component" value="Chromosome 13"/>
</dbReference>
<reference evidence="1 2" key="1">
    <citation type="journal article" date="2022" name="DNA Res.">
        <title>Chromosomal-level genome assembly of the orchid tree Bauhinia variegata (Leguminosae; Cercidoideae) supports the allotetraploid origin hypothesis of Bauhinia.</title>
        <authorList>
            <person name="Zhong Y."/>
            <person name="Chen Y."/>
            <person name="Zheng D."/>
            <person name="Pang J."/>
            <person name="Liu Y."/>
            <person name="Luo S."/>
            <person name="Meng S."/>
            <person name="Qian L."/>
            <person name="Wei D."/>
            <person name="Dai S."/>
            <person name="Zhou R."/>
        </authorList>
    </citation>
    <scope>NUCLEOTIDE SEQUENCE [LARGE SCALE GENOMIC DNA]</scope>
    <source>
        <strain evidence="1">BV-YZ2020</strain>
    </source>
</reference>
<accession>A0ACB9KRC2</accession>
<organism evidence="1 2">
    <name type="scientific">Bauhinia variegata</name>
    <name type="common">Purple orchid tree</name>
    <name type="synonym">Phanera variegata</name>
    <dbReference type="NCBI Taxonomy" id="167791"/>
    <lineage>
        <taxon>Eukaryota</taxon>
        <taxon>Viridiplantae</taxon>
        <taxon>Streptophyta</taxon>
        <taxon>Embryophyta</taxon>
        <taxon>Tracheophyta</taxon>
        <taxon>Spermatophyta</taxon>
        <taxon>Magnoliopsida</taxon>
        <taxon>eudicotyledons</taxon>
        <taxon>Gunneridae</taxon>
        <taxon>Pentapetalae</taxon>
        <taxon>rosids</taxon>
        <taxon>fabids</taxon>
        <taxon>Fabales</taxon>
        <taxon>Fabaceae</taxon>
        <taxon>Cercidoideae</taxon>
        <taxon>Cercideae</taxon>
        <taxon>Bauhiniinae</taxon>
        <taxon>Bauhinia</taxon>
    </lineage>
</organism>
<evidence type="ECO:0000313" key="1">
    <source>
        <dbReference type="EMBL" id="KAI4299796.1"/>
    </source>
</evidence>
<gene>
    <name evidence="1" type="ORF">L6164_033222</name>
</gene>
<evidence type="ECO:0000313" key="2">
    <source>
        <dbReference type="Proteomes" id="UP000828941"/>
    </source>
</evidence>
<keyword evidence="2" id="KW-1185">Reference proteome</keyword>
<dbReference type="EMBL" id="CM039438">
    <property type="protein sequence ID" value="KAI4299796.1"/>
    <property type="molecule type" value="Genomic_DNA"/>
</dbReference>
<proteinExistence type="predicted"/>
<comment type="caution">
    <text evidence="1">The sequence shown here is derived from an EMBL/GenBank/DDBJ whole genome shotgun (WGS) entry which is preliminary data.</text>
</comment>
<sequence>MKMRTTQLLALCLFLFADRAASVLDTDGDQVLNSGGAYYLVPVSNSGSLGLAAIGNDSFPKSVVLDTC</sequence>
<name>A0ACB9KRC2_BAUVA</name>
<protein>
    <submittedName>
        <fullName evidence="1">Uncharacterized protein</fullName>
    </submittedName>
</protein>